<comment type="caution">
    <text evidence="1">The sequence shown here is derived from an EMBL/GenBank/DDBJ whole genome shotgun (WGS) entry which is preliminary data.</text>
</comment>
<dbReference type="Gramene" id="PRQ23372">
    <property type="protein sequence ID" value="PRQ23372"/>
    <property type="gene ID" value="RchiOBHm_Chr6g0260621"/>
</dbReference>
<sequence length="49" mass="5892">MDCNVWRSFIYSAALTLLHFQQSQNHFLHRSFQIISRDYKFIWTIASGL</sequence>
<evidence type="ECO:0000313" key="1">
    <source>
        <dbReference type="EMBL" id="PRQ23372.1"/>
    </source>
</evidence>
<organism evidence="1 2">
    <name type="scientific">Rosa chinensis</name>
    <name type="common">China rose</name>
    <dbReference type="NCBI Taxonomy" id="74649"/>
    <lineage>
        <taxon>Eukaryota</taxon>
        <taxon>Viridiplantae</taxon>
        <taxon>Streptophyta</taxon>
        <taxon>Embryophyta</taxon>
        <taxon>Tracheophyta</taxon>
        <taxon>Spermatophyta</taxon>
        <taxon>Magnoliopsida</taxon>
        <taxon>eudicotyledons</taxon>
        <taxon>Gunneridae</taxon>
        <taxon>Pentapetalae</taxon>
        <taxon>rosids</taxon>
        <taxon>fabids</taxon>
        <taxon>Rosales</taxon>
        <taxon>Rosaceae</taxon>
        <taxon>Rosoideae</taxon>
        <taxon>Rosoideae incertae sedis</taxon>
        <taxon>Rosa</taxon>
    </lineage>
</organism>
<reference evidence="1 2" key="1">
    <citation type="journal article" date="2018" name="Nat. Genet.">
        <title>The Rosa genome provides new insights in the design of modern roses.</title>
        <authorList>
            <person name="Bendahmane M."/>
        </authorList>
    </citation>
    <scope>NUCLEOTIDE SEQUENCE [LARGE SCALE GENOMIC DNA]</scope>
    <source>
        <strain evidence="2">cv. Old Blush</strain>
    </source>
</reference>
<protein>
    <submittedName>
        <fullName evidence="1">Uncharacterized protein</fullName>
    </submittedName>
</protein>
<dbReference type="EMBL" id="PDCK01000044">
    <property type="protein sequence ID" value="PRQ23372.1"/>
    <property type="molecule type" value="Genomic_DNA"/>
</dbReference>
<evidence type="ECO:0000313" key="2">
    <source>
        <dbReference type="Proteomes" id="UP000238479"/>
    </source>
</evidence>
<dbReference type="Proteomes" id="UP000238479">
    <property type="component" value="Chromosome 6"/>
</dbReference>
<proteinExistence type="predicted"/>
<name>A0A2P6PN91_ROSCH</name>
<keyword evidence="2" id="KW-1185">Reference proteome</keyword>
<gene>
    <name evidence="1" type="ORF">RchiOBHm_Chr6g0260621</name>
</gene>
<dbReference type="AlphaFoldDB" id="A0A2P6PN91"/>
<accession>A0A2P6PN91</accession>